<proteinExistence type="predicted"/>
<dbReference type="EMBL" id="CP069107">
    <property type="protein sequence ID" value="QSS57595.1"/>
    <property type="molecule type" value="Genomic_DNA"/>
</dbReference>
<dbReference type="Proteomes" id="UP000663419">
    <property type="component" value="Chromosome 6"/>
</dbReference>
<feature type="region of interest" description="Disordered" evidence="1">
    <location>
        <begin position="1"/>
        <end position="22"/>
    </location>
</feature>
<accession>A0A8A1LWK3</accession>
<keyword evidence="2" id="KW-0472">Membrane</keyword>
<keyword evidence="2" id="KW-0812">Transmembrane</keyword>
<dbReference type="VEuPathDB" id="FungiDB:I7I53_11830"/>
<evidence type="ECO:0000313" key="3">
    <source>
        <dbReference type="EMBL" id="QSS57595.1"/>
    </source>
</evidence>
<organism evidence="3 4">
    <name type="scientific">Ajellomyces capsulatus (strain H88)</name>
    <name type="common">Darling's disease fungus</name>
    <name type="synonym">Histoplasma capsulatum</name>
    <dbReference type="NCBI Taxonomy" id="544711"/>
    <lineage>
        <taxon>Eukaryota</taxon>
        <taxon>Fungi</taxon>
        <taxon>Dikarya</taxon>
        <taxon>Ascomycota</taxon>
        <taxon>Pezizomycotina</taxon>
        <taxon>Eurotiomycetes</taxon>
        <taxon>Eurotiomycetidae</taxon>
        <taxon>Onygenales</taxon>
        <taxon>Ajellomycetaceae</taxon>
        <taxon>Histoplasma</taxon>
    </lineage>
</organism>
<keyword evidence="2" id="KW-1133">Transmembrane helix</keyword>
<gene>
    <name evidence="3" type="ORF">I7I53_11830</name>
</gene>
<sequence length="175" mass="18939">MDHFVSMKTANATRMGSGERKLGTESSPVIVLKGGCSILFALIHDAGLLPRILPRSITGGDGVGDDGLDYKKLSISLGYCAGIQLPSLGFQFSDVEFLGKTKHFTYQRKEIIYIAYWIMKFLPILVMALVAVVAATPAPAPEDQRKKKQKHCGEFGDPCSKQPCCGGLSCQDGVR</sequence>
<evidence type="ECO:0000313" key="4">
    <source>
        <dbReference type="Proteomes" id="UP000663419"/>
    </source>
</evidence>
<name>A0A8A1LWK3_AJEC8</name>
<protein>
    <submittedName>
        <fullName evidence="3">Uncharacterized protein</fullName>
    </submittedName>
</protein>
<dbReference type="AlphaFoldDB" id="A0A8A1LWK3"/>
<evidence type="ECO:0000256" key="2">
    <source>
        <dbReference type="SAM" id="Phobius"/>
    </source>
</evidence>
<feature type="transmembrane region" description="Helical" evidence="2">
    <location>
        <begin position="111"/>
        <end position="135"/>
    </location>
</feature>
<reference evidence="3" key="1">
    <citation type="submission" date="2021-01" db="EMBL/GenBank/DDBJ databases">
        <title>Chromosome-level genome assembly of a human fungal pathogen reveals clustering of transcriptionally co-regulated genes.</title>
        <authorList>
            <person name="Voorhies M."/>
            <person name="Cohen S."/>
            <person name="Shea T.P."/>
            <person name="Petrus S."/>
            <person name="Munoz J.F."/>
            <person name="Poplawski S."/>
            <person name="Goldman W.E."/>
            <person name="Michael T."/>
            <person name="Cuomo C.A."/>
            <person name="Sil A."/>
            <person name="Beyhan S."/>
        </authorList>
    </citation>
    <scope>NUCLEOTIDE SEQUENCE</scope>
    <source>
        <strain evidence="3">H88</strain>
    </source>
</reference>
<evidence type="ECO:0000256" key="1">
    <source>
        <dbReference type="SAM" id="MobiDB-lite"/>
    </source>
</evidence>